<reference evidence="2 3" key="1">
    <citation type="submission" date="2015-10" db="EMBL/GenBank/DDBJ databases">
        <authorList>
            <person name="Gilbert D.G."/>
        </authorList>
    </citation>
    <scope>NUCLEOTIDE SEQUENCE [LARGE SCALE GENOMIC DNA]</scope>
    <source>
        <strain evidence="2">COMA1</strain>
    </source>
</reference>
<gene>
    <name evidence="2" type="ORF">COMA1_70013</name>
</gene>
<dbReference type="AlphaFoldDB" id="A0A0S4LVN1"/>
<accession>A0A0S4LVN1</accession>
<dbReference type="RefSeq" id="WP_176698181.1">
    <property type="nucleotide sequence ID" value="NZ_CZQA01000013.1"/>
</dbReference>
<organism evidence="2 3">
    <name type="scientific">Candidatus Nitrospira nitrosa</name>
    <dbReference type="NCBI Taxonomy" id="1742972"/>
    <lineage>
        <taxon>Bacteria</taxon>
        <taxon>Pseudomonadati</taxon>
        <taxon>Nitrospirota</taxon>
        <taxon>Nitrospiria</taxon>
        <taxon>Nitrospirales</taxon>
        <taxon>Nitrospiraceae</taxon>
        <taxon>Nitrospira</taxon>
    </lineage>
</organism>
<keyword evidence="3" id="KW-1185">Reference proteome</keyword>
<dbReference type="Proteomes" id="UP000199032">
    <property type="component" value="Unassembled WGS sequence"/>
</dbReference>
<keyword evidence="1" id="KW-1133">Transmembrane helix</keyword>
<evidence type="ECO:0000313" key="3">
    <source>
        <dbReference type="Proteomes" id="UP000199032"/>
    </source>
</evidence>
<dbReference type="EMBL" id="CZQA01000013">
    <property type="protein sequence ID" value="CUS39074.1"/>
    <property type="molecule type" value="Genomic_DNA"/>
</dbReference>
<evidence type="ECO:0000256" key="1">
    <source>
        <dbReference type="SAM" id="Phobius"/>
    </source>
</evidence>
<evidence type="ECO:0000313" key="2">
    <source>
        <dbReference type="EMBL" id="CUS39074.1"/>
    </source>
</evidence>
<keyword evidence="1" id="KW-0472">Membrane</keyword>
<sequence>MDDTVVMIVFLVGGVVCWVMVHHRYRRWKAGKLADKMLEDVIKGKDAFRR</sequence>
<proteinExistence type="predicted"/>
<protein>
    <submittedName>
        <fullName evidence="2">Uncharacterized protein</fullName>
    </submittedName>
</protein>
<name>A0A0S4LVN1_9BACT</name>
<feature type="transmembrane region" description="Helical" evidence="1">
    <location>
        <begin position="6"/>
        <end position="23"/>
    </location>
</feature>
<dbReference type="STRING" id="1742972.COMA1_70013"/>
<keyword evidence="1" id="KW-0812">Transmembrane</keyword>